<organism evidence="1 2">
    <name type="scientific">Cronartium quercuum f. sp. fusiforme G11</name>
    <dbReference type="NCBI Taxonomy" id="708437"/>
    <lineage>
        <taxon>Eukaryota</taxon>
        <taxon>Fungi</taxon>
        <taxon>Dikarya</taxon>
        <taxon>Basidiomycota</taxon>
        <taxon>Pucciniomycotina</taxon>
        <taxon>Pucciniomycetes</taxon>
        <taxon>Pucciniales</taxon>
        <taxon>Coleosporiaceae</taxon>
        <taxon>Cronartium</taxon>
    </lineage>
</organism>
<keyword evidence="2" id="KW-1185">Reference proteome</keyword>
<gene>
    <name evidence="1" type="ORF">CROQUDRAFT_97907</name>
</gene>
<dbReference type="Proteomes" id="UP000886653">
    <property type="component" value="Unassembled WGS sequence"/>
</dbReference>
<name>A0A9P6NA28_9BASI</name>
<comment type="caution">
    <text evidence="1">The sequence shown here is derived from an EMBL/GenBank/DDBJ whole genome shotgun (WGS) entry which is preliminary data.</text>
</comment>
<sequence length="175" mass="19687">MTNSTADRQFEWVTWELGAGKGTSFARSSLQQATGQKSRPPTPTHMFHIPGTNHVSVLWSRSSPAPAPRGLFSFLQVAEYNPNTWRRRDMHAAAPRTRGGYIPALNRPLPAERLPISIQESADERAARNVEYPKQSLLTPFSQIPATTDDLPKKDDWKIRMIYASYLPDQDPAQT</sequence>
<accession>A0A9P6NA28</accession>
<protein>
    <submittedName>
        <fullName evidence="1">Uncharacterized protein</fullName>
    </submittedName>
</protein>
<dbReference type="EMBL" id="MU167359">
    <property type="protein sequence ID" value="KAG0142123.1"/>
    <property type="molecule type" value="Genomic_DNA"/>
</dbReference>
<dbReference type="AlphaFoldDB" id="A0A9P6NA28"/>
<reference evidence="1" key="1">
    <citation type="submission" date="2013-11" db="EMBL/GenBank/DDBJ databases">
        <title>Genome sequence of the fusiform rust pathogen reveals effectors for host alternation and coevolution with pine.</title>
        <authorList>
            <consortium name="DOE Joint Genome Institute"/>
            <person name="Smith K."/>
            <person name="Pendleton A."/>
            <person name="Kubisiak T."/>
            <person name="Anderson C."/>
            <person name="Salamov A."/>
            <person name="Aerts A."/>
            <person name="Riley R."/>
            <person name="Clum A."/>
            <person name="Lindquist E."/>
            <person name="Ence D."/>
            <person name="Campbell M."/>
            <person name="Kronenberg Z."/>
            <person name="Feau N."/>
            <person name="Dhillon B."/>
            <person name="Hamelin R."/>
            <person name="Burleigh J."/>
            <person name="Smith J."/>
            <person name="Yandell M."/>
            <person name="Nelson C."/>
            <person name="Grigoriev I."/>
            <person name="Davis J."/>
        </authorList>
    </citation>
    <scope>NUCLEOTIDE SEQUENCE</scope>
    <source>
        <strain evidence="1">G11</strain>
    </source>
</reference>
<evidence type="ECO:0000313" key="2">
    <source>
        <dbReference type="Proteomes" id="UP000886653"/>
    </source>
</evidence>
<evidence type="ECO:0000313" key="1">
    <source>
        <dbReference type="EMBL" id="KAG0142123.1"/>
    </source>
</evidence>
<proteinExistence type="predicted"/>